<gene>
    <name evidence="7" type="ORF">DA69_08070</name>
</gene>
<dbReference type="GO" id="GO:0016887">
    <property type="term" value="F:ATP hydrolysis activity"/>
    <property type="evidence" value="ECO:0007669"/>
    <property type="project" value="InterPro"/>
</dbReference>
<dbReference type="GO" id="GO:0055085">
    <property type="term" value="P:transmembrane transport"/>
    <property type="evidence" value="ECO:0007669"/>
    <property type="project" value="UniProtKB-ARBA"/>
</dbReference>
<dbReference type="CDD" id="cd03257">
    <property type="entry name" value="ABC_NikE_OppD_transporters"/>
    <property type="match status" value="2"/>
</dbReference>
<organism evidence="7 8">
    <name type="scientific">Brevundimonas naejangsanensis</name>
    <dbReference type="NCBI Taxonomy" id="588932"/>
    <lineage>
        <taxon>Bacteria</taxon>
        <taxon>Pseudomonadati</taxon>
        <taxon>Pseudomonadota</taxon>
        <taxon>Alphaproteobacteria</taxon>
        <taxon>Caulobacterales</taxon>
        <taxon>Caulobacteraceae</taxon>
        <taxon>Brevundimonas</taxon>
    </lineage>
</organism>
<dbReference type="GO" id="GO:0005524">
    <property type="term" value="F:ATP binding"/>
    <property type="evidence" value="ECO:0007669"/>
    <property type="project" value="UniProtKB-KW"/>
</dbReference>
<comment type="similarity">
    <text evidence="2">Belongs to the ABC transporter superfamily.</text>
</comment>
<dbReference type="NCBIfam" id="NF008453">
    <property type="entry name" value="PRK11308.1"/>
    <property type="match status" value="2"/>
</dbReference>
<dbReference type="InterPro" id="IPR050319">
    <property type="entry name" value="ABC_transp_ATP-bind"/>
</dbReference>
<dbReference type="AlphaFoldDB" id="A0A172Y670"/>
<sequence length="538" mass="57835">MTVLDIRDLSLSIGQTPILKHVSLSVAPGEILGLVGESGSGKSMTALAVLGLTPPRATLTGEIRLNGQLVSNAPDAVMQKVRGRDVGVIFQEPMTALNPVMTIGDQVAETVRLHKNASRKEALAVARAVLDRVGLPAERFPLTRYPHELSGGQRQRVAIAIAIALTPKLLIADEATTALDVTTQAQVLDLLKRLVREDGMGLILITHDLAVVAETADRLAVMKDGELVEEAPVDRIRTGMAHPYSQRLLANATHAPTRRSRPQADAAPVLQVEGLVRDYGGAPALFGKSKAFRAVDQVSLSIQPGESVGLVGESGCGKSTLLRAILALETPQAGRVRVKGRDITAARGAALKSIRRDIQVVFQDPYGSFDPRWKVSDLVAENFHLLAARPTPLEARRRVDEMLERVGLSSNAADRYPHEFSGGQRQRIAIARALITEPSVICLDEAVSALDVSIRAQILDLLADLSDRLGLSYLFVTHDLTVVRTVTDRLLVMQAGKIVEQGETAAVFAAPSHPYTQKLLAATPDLVRNKALEKETAG</sequence>
<evidence type="ECO:0000313" key="8">
    <source>
        <dbReference type="Proteomes" id="UP000077603"/>
    </source>
</evidence>
<dbReference type="InterPro" id="IPR017871">
    <property type="entry name" value="ABC_transporter-like_CS"/>
</dbReference>
<feature type="domain" description="ABC transporter" evidence="6">
    <location>
        <begin position="4"/>
        <end position="249"/>
    </location>
</feature>
<dbReference type="SUPFAM" id="SSF52540">
    <property type="entry name" value="P-loop containing nucleoside triphosphate hydrolases"/>
    <property type="match status" value="2"/>
</dbReference>
<evidence type="ECO:0000256" key="1">
    <source>
        <dbReference type="ARBA" id="ARBA00004417"/>
    </source>
</evidence>
<dbReference type="Gene3D" id="3.40.50.300">
    <property type="entry name" value="P-loop containing nucleotide triphosphate hydrolases"/>
    <property type="match status" value="2"/>
</dbReference>
<dbReference type="STRING" id="588932.DA69_08070"/>
<dbReference type="GO" id="GO:0015833">
    <property type="term" value="P:peptide transport"/>
    <property type="evidence" value="ECO:0007669"/>
    <property type="project" value="InterPro"/>
</dbReference>
<accession>A0A172Y670</accession>
<dbReference type="PANTHER" id="PTHR43776">
    <property type="entry name" value="TRANSPORT ATP-BINDING PROTEIN"/>
    <property type="match status" value="1"/>
</dbReference>
<dbReference type="EMBL" id="CP015614">
    <property type="protein sequence ID" value="ANF54698.1"/>
    <property type="molecule type" value="Genomic_DNA"/>
</dbReference>
<name>A0A172Y670_9CAUL</name>
<evidence type="ECO:0000256" key="4">
    <source>
        <dbReference type="ARBA" id="ARBA00022741"/>
    </source>
</evidence>
<dbReference type="RefSeq" id="WP_025978249.1">
    <property type="nucleotide sequence ID" value="NZ_CP015614.1"/>
</dbReference>
<evidence type="ECO:0000256" key="3">
    <source>
        <dbReference type="ARBA" id="ARBA00022448"/>
    </source>
</evidence>
<dbReference type="GO" id="GO:0005886">
    <property type="term" value="C:plasma membrane"/>
    <property type="evidence" value="ECO:0007669"/>
    <property type="project" value="UniProtKB-SubCell"/>
</dbReference>
<dbReference type="Pfam" id="PF00005">
    <property type="entry name" value="ABC_tran"/>
    <property type="match status" value="2"/>
</dbReference>
<dbReference type="SMART" id="SM00382">
    <property type="entry name" value="AAA"/>
    <property type="match status" value="2"/>
</dbReference>
<evidence type="ECO:0000259" key="6">
    <source>
        <dbReference type="PROSITE" id="PS50893"/>
    </source>
</evidence>
<evidence type="ECO:0000256" key="2">
    <source>
        <dbReference type="ARBA" id="ARBA00005417"/>
    </source>
</evidence>
<protein>
    <submittedName>
        <fullName evidence="7">Microcin ABC transporter ATP-binding protein</fullName>
    </submittedName>
</protein>
<dbReference type="NCBIfam" id="NF007739">
    <property type="entry name" value="PRK10419.1"/>
    <property type="match status" value="2"/>
</dbReference>
<evidence type="ECO:0000313" key="7">
    <source>
        <dbReference type="EMBL" id="ANF54698.1"/>
    </source>
</evidence>
<reference evidence="7 8" key="1">
    <citation type="journal article" date="2014" name="Genome Announc.">
        <title>Genome Sequence of a Promising Hydrogen-Producing Facultative Anaerobic Bacterium, Brevundimonas naejangsanensis Strain B1.</title>
        <authorList>
            <person name="Su H."/>
            <person name="Zhang T."/>
            <person name="Bao M."/>
            <person name="Jiang Y."/>
            <person name="Wang Y."/>
            <person name="Tan T."/>
        </authorList>
    </citation>
    <scope>NUCLEOTIDE SEQUENCE [LARGE SCALE GENOMIC DNA]</scope>
    <source>
        <strain evidence="7 8">B1</strain>
    </source>
</reference>
<dbReference type="eggNOG" id="COG4172">
    <property type="taxonomic scope" value="Bacteria"/>
</dbReference>
<dbReference type="KEGG" id="bne:DA69_08070"/>
<comment type="subcellular location">
    <subcellularLocation>
        <location evidence="1">Cell inner membrane</location>
        <topology evidence="1">Peripheral membrane protein</topology>
    </subcellularLocation>
</comment>
<keyword evidence="5 7" id="KW-0067">ATP-binding</keyword>
<dbReference type="InterPro" id="IPR003439">
    <property type="entry name" value="ABC_transporter-like_ATP-bd"/>
</dbReference>
<dbReference type="PROSITE" id="PS50893">
    <property type="entry name" value="ABC_TRANSPORTER_2"/>
    <property type="match status" value="2"/>
</dbReference>
<keyword evidence="8" id="KW-1185">Reference proteome</keyword>
<feature type="domain" description="ABC transporter" evidence="6">
    <location>
        <begin position="270"/>
        <end position="520"/>
    </location>
</feature>
<evidence type="ECO:0000256" key="5">
    <source>
        <dbReference type="ARBA" id="ARBA00022840"/>
    </source>
</evidence>
<dbReference type="InterPro" id="IPR013563">
    <property type="entry name" value="Oligopep_ABC_C"/>
</dbReference>
<dbReference type="InterPro" id="IPR003593">
    <property type="entry name" value="AAA+_ATPase"/>
</dbReference>
<dbReference type="Proteomes" id="UP000077603">
    <property type="component" value="Chromosome"/>
</dbReference>
<keyword evidence="3" id="KW-0813">Transport</keyword>
<dbReference type="PANTHER" id="PTHR43776:SF7">
    <property type="entry name" value="D,D-DIPEPTIDE TRANSPORT ATP-BINDING PROTEIN DDPF-RELATED"/>
    <property type="match status" value="1"/>
</dbReference>
<dbReference type="Pfam" id="PF08352">
    <property type="entry name" value="oligo_HPY"/>
    <property type="match status" value="1"/>
</dbReference>
<keyword evidence="4" id="KW-0547">Nucleotide-binding</keyword>
<dbReference type="InterPro" id="IPR027417">
    <property type="entry name" value="P-loop_NTPase"/>
</dbReference>
<dbReference type="OrthoDB" id="9802264at2"/>
<dbReference type="PROSITE" id="PS00211">
    <property type="entry name" value="ABC_TRANSPORTER_1"/>
    <property type="match status" value="2"/>
</dbReference>
<proteinExistence type="inferred from homology"/>